<feature type="non-terminal residue" evidence="5">
    <location>
        <position position="137"/>
    </location>
</feature>
<keyword evidence="6" id="KW-1185">Reference proteome</keyword>
<proteinExistence type="inferred from homology"/>
<evidence type="ECO:0000259" key="4">
    <source>
        <dbReference type="Pfam" id="PF00298"/>
    </source>
</evidence>
<feature type="domain" description="Large ribosomal subunit protein uL11 C-terminal" evidence="4">
    <location>
        <begin position="47"/>
        <end position="112"/>
    </location>
</feature>
<sequence length="137" mass="15512">VECRYYHTHGHLIHDNSIQPLQTGETTKVDGSPCSKGVFPTKFTVVPFKAVLVIKTLKELERDRRKTNNIKHNDNISLDDIIEITKVMRLRSMVKDLKGTVNEILGKCVFVGRIVASKNPKDLLQKINDGDVDVPFE</sequence>
<dbReference type="PANTHER" id="PTHR11661:SF44">
    <property type="entry name" value="LARGE RIBOSOMAL SUBUNIT PROTEIN UL11X"/>
    <property type="match status" value="1"/>
</dbReference>
<dbReference type="PANTHER" id="PTHR11661">
    <property type="entry name" value="60S RIBOSOMAL PROTEIN L12"/>
    <property type="match status" value="1"/>
</dbReference>
<gene>
    <name evidence="5" type="ORF">Golax_016776</name>
</gene>
<accession>A0A7J8YZG5</accession>
<dbReference type="GO" id="GO:0006412">
    <property type="term" value="P:translation"/>
    <property type="evidence" value="ECO:0007669"/>
    <property type="project" value="InterPro"/>
</dbReference>
<dbReference type="GO" id="GO:0070180">
    <property type="term" value="F:large ribosomal subunit rRNA binding"/>
    <property type="evidence" value="ECO:0007669"/>
    <property type="project" value="TreeGrafter"/>
</dbReference>
<evidence type="ECO:0000256" key="3">
    <source>
        <dbReference type="ARBA" id="ARBA00023274"/>
    </source>
</evidence>
<evidence type="ECO:0000256" key="1">
    <source>
        <dbReference type="ARBA" id="ARBA00010537"/>
    </source>
</evidence>
<dbReference type="GO" id="GO:0003735">
    <property type="term" value="F:structural constituent of ribosome"/>
    <property type="evidence" value="ECO:0007669"/>
    <property type="project" value="InterPro"/>
</dbReference>
<protein>
    <recommendedName>
        <fullName evidence="4">Large ribosomal subunit protein uL11 C-terminal domain-containing protein</fullName>
    </recommendedName>
</protein>
<evidence type="ECO:0000313" key="5">
    <source>
        <dbReference type="EMBL" id="MBA0704524.1"/>
    </source>
</evidence>
<evidence type="ECO:0000313" key="6">
    <source>
        <dbReference type="Proteomes" id="UP000593574"/>
    </source>
</evidence>
<keyword evidence="2" id="KW-0689">Ribosomal protein</keyword>
<dbReference type="EMBL" id="JABEZV010000001">
    <property type="protein sequence ID" value="MBA0704524.1"/>
    <property type="molecule type" value="Genomic_DNA"/>
</dbReference>
<dbReference type="InterPro" id="IPR020783">
    <property type="entry name" value="Ribosomal_uL11_C"/>
</dbReference>
<evidence type="ECO:0000256" key="2">
    <source>
        <dbReference type="ARBA" id="ARBA00022980"/>
    </source>
</evidence>
<comment type="similarity">
    <text evidence="1">Belongs to the universal ribosomal protein uL11 family.</text>
</comment>
<dbReference type="AlphaFoldDB" id="A0A7J8YZG5"/>
<dbReference type="GO" id="GO:0022625">
    <property type="term" value="C:cytosolic large ribosomal subunit"/>
    <property type="evidence" value="ECO:0007669"/>
    <property type="project" value="TreeGrafter"/>
</dbReference>
<dbReference type="InterPro" id="IPR036769">
    <property type="entry name" value="Ribosomal_uL11_C_sf"/>
</dbReference>
<dbReference type="SUPFAM" id="SSF46906">
    <property type="entry name" value="Ribosomal protein L11, C-terminal domain"/>
    <property type="match status" value="1"/>
</dbReference>
<comment type="caution">
    <text evidence="5">The sequence shown here is derived from an EMBL/GenBank/DDBJ whole genome shotgun (WGS) entry which is preliminary data.</text>
</comment>
<keyword evidence="3" id="KW-0687">Ribonucleoprotein</keyword>
<name>A0A7J8YZG5_9ROSI</name>
<reference evidence="5 6" key="1">
    <citation type="journal article" date="2019" name="Genome Biol. Evol.">
        <title>Insights into the evolution of the New World diploid cottons (Gossypium, subgenus Houzingenia) based on genome sequencing.</title>
        <authorList>
            <person name="Grover C.E."/>
            <person name="Arick M.A. 2nd"/>
            <person name="Thrash A."/>
            <person name="Conover J.L."/>
            <person name="Sanders W.S."/>
            <person name="Peterson D.G."/>
            <person name="Frelichowski J.E."/>
            <person name="Scheffler J.A."/>
            <person name="Scheffler B.E."/>
            <person name="Wendel J.F."/>
        </authorList>
    </citation>
    <scope>NUCLEOTIDE SEQUENCE [LARGE SCALE GENOMIC DNA]</scope>
    <source>
        <strain evidence="5">4</strain>
        <tissue evidence="5">Leaf</tissue>
    </source>
</reference>
<dbReference type="InterPro" id="IPR000911">
    <property type="entry name" value="Ribosomal_uL11"/>
</dbReference>
<dbReference type="Proteomes" id="UP000593574">
    <property type="component" value="Unassembled WGS sequence"/>
</dbReference>
<organism evidence="5 6">
    <name type="scientific">Gossypium laxum</name>
    <dbReference type="NCBI Taxonomy" id="34288"/>
    <lineage>
        <taxon>Eukaryota</taxon>
        <taxon>Viridiplantae</taxon>
        <taxon>Streptophyta</taxon>
        <taxon>Embryophyta</taxon>
        <taxon>Tracheophyta</taxon>
        <taxon>Spermatophyta</taxon>
        <taxon>Magnoliopsida</taxon>
        <taxon>eudicotyledons</taxon>
        <taxon>Gunneridae</taxon>
        <taxon>Pentapetalae</taxon>
        <taxon>rosids</taxon>
        <taxon>malvids</taxon>
        <taxon>Malvales</taxon>
        <taxon>Malvaceae</taxon>
        <taxon>Malvoideae</taxon>
        <taxon>Gossypium</taxon>
    </lineage>
</organism>
<dbReference type="Pfam" id="PF00298">
    <property type="entry name" value="Ribosomal_L11"/>
    <property type="match status" value="1"/>
</dbReference>
<dbReference type="Gene3D" id="1.10.10.250">
    <property type="entry name" value="Ribosomal protein L11, C-terminal domain"/>
    <property type="match status" value="1"/>
</dbReference>